<dbReference type="Proteomes" id="UP000233837">
    <property type="component" value="Unassembled WGS sequence"/>
</dbReference>
<evidence type="ECO:0000313" key="2">
    <source>
        <dbReference type="Proteomes" id="UP000233837"/>
    </source>
</evidence>
<sequence>MLDWRVFSIKDRPVVLRCWADRGIPKKGHQGGEVEWRRAWLRGAMGSNSTKGGRKGITPLLCGWNQRRKKPLVYRYEIK</sequence>
<proteinExistence type="predicted"/>
<organism evidence="1 2">
    <name type="scientific">Dendrobium catenatum</name>
    <dbReference type="NCBI Taxonomy" id="906689"/>
    <lineage>
        <taxon>Eukaryota</taxon>
        <taxon>Viridiplantae</taxon>
        <taxon>Streptophyta</taxon>
        <taxon>Embryophyta</taxon>
        <taxon>Tracheophyta</taxon>
        <taxon>Spermatophyta</taxon>
        <taxon>Magnoliopsida</taxon>
        <taxon>Liliopsida</taxon>
        <taxon>Asparagales</taxon>
        <taxon>Orchidaceae</taxon>
        <taxon>Epidendroideae</taxon>
        <taxon>Malaxideae</taxon>
        <taxon>Dendrobiinae</taxon>
        <taxon>Dendrobium</taxon>
    </lineage>
</organism>
<protein>
    <submittedName>
        <fullName evidence="1">Uncharacterized protein</fullName>
    </submittedName>
</protein>
<dbReference type="AlphaFoldDB" id="A0A2I0WHY1"/>
<accession>A0A2I0WHY1</accession>
<reference evidence="1 2" key="2">
    <citation type="journal article" date="2017" name="Nature">
        <title>The Apostasia genome and the evolution of orchids.</title>
        <authorList>
            <person name="Zhang G.Q."/>
            <person name="Liu K.W."/>
            <person name="Li Z."/>
            <person name="Lohaus R."/>
            <person name="Hsiao Y.Y."/>
            <person name="Niu S.C."/>
            <person name="Wang J.Y."/>
            <person name="Lin Y.C."/>
            <person name="Xu Q."/>
            <person name="Chen L.J."/>
            <person name="Yoshida K."/>
            <person name="Fujiwara S."/>
            <person name="Wang Z.W."/>
            <person name="Zhang Y.Q."/>
            <person name="Mitsuda N."/>
            <person name="Wang M."/>
            <person name="Liu G.H."/>
            <person name="Pecoraro L."/>
            <person name="Huang H.X."/>
            <person name="Xiao X.J."/>
            <person name="Lin M."/>
            <person name="Wu X.Y."/>
            <person name="Wu W.L."/>
            <person name="Chen Y.Y."/>
            <person name="Chang S.B."/>
            <person name="Sakamoto S."/>
            <person name="Ohme-Takagi M."/>
            <person name="Yagi M."/>
            <person name="Zeng S.J."/>
            <person name="Shen C.Y."/>
            <person name="Yeh C.M."/>
            <person name="Luo Y.B."/>
            <person name="Tsai W.C."/>
            <person name="Van de Peer Y."/>
            <person name="Liu Z.J."/>
        </authorList>
    </citation>
    <scope>NUCLEOTIDE SEQUENCE [LARGE SCALE GENOMIC DNA]</scope>
    <source>
        <tissue evidence="1">The whole plant</tissue>
    </source>
</reference>
<reference evidence="1 2" key="1">
    <citation type="journal article" date="2016" name="Sci. Rep.">
        <title>The Dendrobium catenatum Lindl. genome sequence provides insights into polysaccharide synthase, floral development and adaptive evolution.</title>
        <authorList>
            <person name="Zhang G.Q."/>
            <person name="Xu Q."/>
            <person name="Bian C."/>
            <person name="Tsai W.C."/>
            <person name="Yeh C.M."/>
            <person name="Liu K.W."/>
            <person name="Yoshida K."/>
            <person name="Zhang L.S."/>
            <person name="Chang S.B."/>
            <person name="Chen F."/>
            <person name="Shi Y."/>
            <person name="Su Y.Y."/>
            <person name="Zhang Y.Q."/>
            <person name="Chen L.J."/>
            <person name="Yin Y."/>
            <person name="Lin M."/>
            <person name="Huang H."/>
            <person name="Deng H."/>
            <person name="Wang Z.W."/>
            <person name="Zhu S.L."/>
            <person name="Zhao X."/>
            <person name="Deng C."/>
            <person name="Niu S.C."/>
            <person name="Huang J."/>
            <person name="Wang M."/>
            <person name="Liu G.H."/>
            <person name="Yang H.J."/>
            <person name="Xiao X.J."/>
            <person name="Hsiao Y.Y."/>
            <person name="Wu W.L."/>
            <person name="Chen Y.Y."/>
            <person name="Mitsuda N."/>
            <person name="Ohme-Takagi M."/>
            <person name="Luo Y.B."/>
            <person name="Van de Peer Y."/>
            <person name="Liu Z.J."/>
        </authorList>
    </citation>
    <scope>NUCLEOTIDE SEQUENCE [LARGE SCALE GENOMIC DNA]</scope>
    <source>
        <tissue evidence="1">The whole plant</tissue>
    </source>
</reference>
<evidence type="ECO:0000313" key="1">
    <source>
        <dbReference type="EMBL" id="PKU75267.1"/>
    </source>
</evidence>
<name>A0A2I0WHY1_9ASPA</name>
<keyword evidence="2" id="KW-1185">Reference proteome</keyword>
<gene>
    <name evidence="1" type="ORF">MA16_Dca019313</name>
</gene>
<dbReference type="EMBL" id="KZ502621">
    <property type="protein sequence ID" value="PKU75267.1"/>
    <property type="molecule type" value="Genomic_DNA"/>
</dbReference>